<feature type="compositionally biased region" description="Gly residues" evidence="1">
    <location>
        <begin position="40"/>
        <end position="63"/>
    </location>
</feature>
<organism evidence="2 3">
    <name type="scientific">Ceraceosorus bombacis</name>
    <dbReference type="NCBI Taxonomy" id="401625"/>
    <lineage>
        <taxon>Eukaryota</taxon>
        <taxon>Fungi</taxon>
        <taxon>Dikarya</taxon>
        <taxon>Basidiomycota</taxon>
        <taxon>Ustilaginomycotina</taxon>
        <taxon>Exobasidiomycetes</taxon>
        <taxon>Ceraceosorales</taxon>
        <taxon>Ceraceosoraceae</taxon>
        <taxon>Ceraceosorus</taxon>
    </lineage>
</organism>
<evidence type="ECO:0000256" key="1">
    <source>
        <dbReference type="SAM" id="MobiDB-lite"/>
    </source>
</evidence>
<evidence type="ECO:0000313" key="3">
    <source>
        <dbReference type="Proteomes" id="UP000054845"/>
    </source>
</evidence>
<dbReference type="STRING" id="401625.A0A0N7LB86"/>
<accession>A0A0N7LB86</accession>
<feature type="compositionally biased region" description="Basic and acidic residues" evidence="1">
    <location>
        <begin position="76"/>
        <end position="85"/>
    </location>
</feature>
<keyword evidence="3" id="KW-1185">Reference proteome</keyword>
<protein>
    <submittedName>
        <fullName evidence="2">Uncharacterized protein</fullName>
    </submittedName>
</protein>
<feature type="compositionally biased region" description="Basic and acidic residues" evidence="1">
    <location>
        <begin position="1"/>
        <end position="10"/>
    </location>
</feature>
<sequence length="91" mass="9454">MFRDRFDPTRGDVPPFGAPQPGGNPFAGPVPPGARFDPVGPGGIGGFPRPGGGGPLGGPGRPGQGNRQPTGDPDWDDVRPPRNSDYDNMFM</sequence>
<reference evidence="2 3" key="1">
    <citation type="submission" date="2014-09" db="EMBL/GenBank/DDBJ databases">
        <authorList>
            <person name="Magalhaes I.L.F."/>
            <person name="Oliveira U."/>
            <person name="Santos F.R."/>
            <person name="Vidigal T.H.D.A."/>
            <person name="Brescovit A.D."/>
            <person name="Santos A.J."/>
        </authorList>
    </citation>
    <scope>NUCLEOTIDE SEQUENCE [LARGE SCALE GENOMIC DNA]</scope>
</reference>
<proteinExistence type="predicted"/>
<evidence type="ECO:0000313" key="2">
    <source>
        <dbReference type="EMBL" id="CEH18690.1"/>
    </source>
</evidence>
<dbReference type="Proteomes" id="UP000054845">
    <property type="component" value="Unassembled WGS sequence"/>
</dbReference>
<dbReference type="AlphaFoldDB" id="A0A0N7LB86"/>
<feature type="region of interest" description="Disordered" evidence="1">
    <location>
        <begin position="1"/>
        <end position="91"/>
    </location>
</feature>
<dbReference type="EMBL" id="CCYA01000276">
    <property type="protein sequence ID" value="CEH18690.1"/>
    <property type="molecule type" value="Genomic_DNA"/>
</dbReference>
<name>A0A0N7LB86_9BASI</name>
<dbReference type="OrthoDB" id="68090at2759"/>